<keyword evidence="2" id="KW-1185">Reference proteome</keyword>
<evidence type="ECO:0000313" key="2">
    <source>
        <dbReference type="Proteomes" id="UP001193035"/>
    </source>
</evidence>
<organism evidence="1 2">
    <name type="scientific">Ruegeria sediminis</name>
    <dbReference type="NCBI Taxonomy" id="2583820"/>
    <lineage>
        <taxon>Bacteria</taxon>
        <taxon>Pseudomonadati</taxon>
        <taxon>Pseudomonadota</taxon>
        <taxon>Alphaproteobacteria</taxon>
        <taxon>Rhodobacterales</taxon>
        <taxon>Roseobacteraceae</taxon>
        <taxon>Ruegeria</taxon>
    </lineage>
</organism>
<dbReference type="Proteomes" id="UP001193035">
    <property type="component" value="Unassembled WGS sequence"/>
</dbReference>
<accession>A0ABY2X176</accession>
<reference evidence="1 2" key="1">
    <citation type="submission" date="2019-05" db="EMBL/GenBank/DDBJ databases">
        <title>Ruegeria sp. nov., isolated from tidal flat.</title>
        <authorList>
            <person name="Kim W."/>
        </authorList>
    </citation>
    <scope>NUCLEOTIDE SEQUENCE [LARGE SCALE GENOMIC DNA]</scope>
    <source>
        <strain evidence="1 2">CAU 1488</strain>
    </source>
</reference>
<proteinExistence type="predicted"/>
<gene>
    <name evidence="1" type="ORF">FGK63_06135</name>
</gene>
<dbReference type="EMBL" id="VCPD01000002">
    <property type="protein sequence ID" value="TMV08697.1"/>
    <property type="molecule type" value="Genomic_DNA"/>
</dbReference>
<protein>
    <recommendedName>
        <fullName evidence="3">Lipoprotein</fullName>
    </recommendedName>
</protein>
<sequence length="144" mass="15888">MRALWSLPVMAAIVACTPQHEGISSRSAQFSEFPADLFTAFEAACNDPGEEFRRISQTSTECRQLLSPETTAYLILNFDGYPQKLPKSVMQLSSVKNQGGYQVDADMFLLIPQKSGRTLKVAIESPTLDRKLTRLYQVAGGTPV</sequence>
<dbReference type="PROSITE" id="PS51257">
    <property type="entry name" value="PROKAR_LIPOPROTEIN"/>
    <property type="match status" value="1"/>
</dbReference>
<evidence type="ECO:0008006" key="3">
    <source>
        <dbReference type="Google" id="ProtNLM"/>
    </source>
</evidence>
<evidence type="ECO:0000313" key="1">
    <source>
        <dbReference type="EMBL" id="TMV08697.1"/>
    </source>
</evidence>
<comment type="caution">
    <text evidence="1">The sequence shown here is derived from an EMBL/GenBank/DDBJ whole genome shotgun (WGS) entry which is preliminary data.</text>
</comment>
<name>A0ABY2X176_9RHOB</name>